<keyword evidence="4" id="KW-0235">DNA replication</keyword>
<keyword evidence="5" id="KW-0479">Metal-binding</keyword>
<dbReference type="RefSeq" id="WP_095981689.1">
    <property type="nucleotide sequence ID" value="NZ_CP022163.1"/>
</dbReference>
<dbReference type="OrthoDB" id="9810648at2"/>
<dbReference type="GO" id="GO:0006281">
    <property type="term" value="P:DNA repair"/>
    <property type="evidence" value="ECO:0007669"/>
    <property type="project" value="UniProtKB-KW"/>
</dbReference>
<organism evidence="18 19">
    <name type="scientific">Melittangium boletus DSM 14713</name>
    <dbReference type="NCBI Taxonomy" id="1294270"/>
    <lineage>
        <taxon>Bacteria</taxon>
        <taxon>Pseudomonadati</taxon>
        <taxon>Myxococcota</taxon>
        <taxon>Myxococcia</taxon>
        <taxon>Myxococcales</taxon>
        <taxon>Cystobacterineae</taxon>
        <taxon>Archangiaceae</taxon>
        <taxon>Melittangium</taxon>
    </lineage>
</organism>
<evidence type="ECO:0000259" key="17">
    <source>
        <dbReference type="PROSITE" id="PS51462"/>
    </source>
</evidence>
<dbReference type="PROSITE" id="PS51462">
    <property type="entry name" value="NUDIX"/>
    <property type="match status" value="1"/>
</dbReference>
<evidence type="ECO:0000256" key="3">
    <source>
        <dbReference type="ARBA" id="ARBA00022457"/>
    </source>
</evidence>
<dbReference type="InterPro" id="IPR029119">
    <property type="entry name" value="MutY_C"/>
</dbReference>
<dbReference type="SUPFAM" id="SSF55811">
    <property type="entry name" value="Nudix"/>
    <property type="match status" value="1"/>
</dbReference>
<comment type="catalytic activity">
    <reaction evidence="10">
        <text>8-oxo-dGTP + H2O = 8-oxo-dGMP + diphosphate + H(+)</text>
        <dbReference type="Rhea" id="RHEA:31575"/>
        <dbReference type="ChEBI" id="CHEBI:15377"/>
        <dbReference type="ChEBI" id="CHEBI:15378"/>
        <dbReference type="ChEBI" id="CHEBI:33019"/>
        <dbReference type="ChEBI" id="CHEBI:63224"/>
        <dbReference type="ChEBI" id="CHEBI:77896"/>
        <dbReference type="EC" id="3.6.1.55"/>
    </reaction>
</comment>
<dbReference type="GO" id="GO:0044715">
    <property type="term" value="F:8-oxo-dGDP phosphatase activity"/>
    <property type="evidence" value="ECO:0007669"/>
    <property type="project" value="TreeGrafter"/>
</dbReference>
<dbReference type="Gene3D" id="3.90.79.10">
    <property type="entry name" value="Nucleoside Triphosphate Pyrophosphohydrolase"/>
    <property type="match status" value="1"/>
</dbReference>
<dbReference type="GO" id="GO:0008413">
    <property type="term" value="F:8-oxo-7,8-dihydroguanosine triphosphate pyrophosphatase activity"/>
    <property type="evidence" value="ECO:0007669"/>
    <property type="project" value="TreeGrafter"/>
</dbReference>
<sequence>MTGSTTKKRVHVVAALIFRPGDDARFLVQQRLPGGSRGLLWEFPGGKVESGESEPEALARECREELDIALHVGRRLWAGRHEYPDLTVDLVLYGARLESGEPKTLGAQALAFLTPEEMRALPFCEADLPPLEELVAGRLVPLL</sequence>
<evidence type="ECO:0000256" key="2">
    <source>
        <dbReference type="ARBA" id="ARBA00005582"/>
    </source>
</evidence>
<evidence type="ECO:0000256" key="1">
    <source>
        <dbReference type="ARBA" id="ARBA00001946"/>
    </source>
</evidence>
<evidence type="ECO:0000256" key="14">
    <source>
        <dbReference type="ARBA" id="ARBA00041592"/>
    </source>
</evidence>
<gene>
    <name evidence="18" type="ORF">MEBOL_007192</name>
</gene>
<evidence type="ECO:0000256" key="5">
    <source>
        <dbReference type="ARBA" id="ARBA00022723"/>
    </source>
</evidence>
<comment type="similarity">
    <text evidence="2">Belongs to the Nudix hydrolase family.</text>
</comment>
<dbReference type="Proteomes" id="UP000217289">
    <property type="component" value="Chromosome"/>
</dbReference>
<dbReference type="PRINTS" id="PR00502">
    <property type="entry name" value="NUDIXFAMILY"/>
</dbReference>
<keyword evidence="8" id="KW-0460">Magnesium</keyword>
<evidence type="ECO:0000313" key="18">
    <source>
        <dbReference type="EMBL" id="ATB33694.1"/>
    </source>
</evidence>
<evidence type="ECO:0000256" key="16">
    <source>
        <dbReference type="ARBA" id="ARBA00042798"/>
    </source>
</evidence>
<feature type="domain" description="Nudix hydrolase" evidence="17">
    <location>
        <begin position="8"/>
        <end position="136"/>
    </location>
</feature>
<reference evidence="18 19" key="1">
    <citation type="submission" date="2017-06" db="EMBL/GenBank/DDBJ databases">
        <authorList>
            <person name="Kim H.J."/>
            <person name="Triplett B.A."/>
        </authorList>
    </citation>
    <scope>NUCLEOTIDE SEQUENCE [LARGE SCALE GENOMIC DNA]</scope>
    <source>
        <strain evidence="18 19">DSM 14713</strain>
    </source>
</reference>
<dbReference type="InterPro" id="IPR015797">
    <property type="entry name" value="NUDIX_hydrolase-like_dom_sf"/>
</dbReference>
<dbReference type="GO" id="GO:0006260">
    <property type="term" value="P:DNA replication"/>
    <property type="evidence" value="ECO:0007669"/>
    <property type="project" value="UniProtKB-KW"/>
</dbReference>
<protein>
    <recommendedName>
        <fullName evidence="13">8-oxo-dGTP diphosphatase</fullName>
        <ecNumber evidence="12">3.6.1.55</ecNumber>
    </recommendedName>
    <alternativeName>
        <fullName evidence="16">7,8-dihydro-8-oxoguanine-triphosphatase</fullName>
    </alternativeName>
    <alternativeName>
        <fullName evidence="15">Mutator protein MutT</fullName>
    </alternativeName>
    <alternativeName>
        <fullName evidence="14">dGTP pyrophosphohydrolase</fullName>
    </alternativeName>
</protein>
<dbReference type="PANTHER" id="PTHR47707:SF1">
    <property type="entry name" value="NUDIX HYDROLASE FAMILY PROTEIN"/>
    <property type="match status" value="1"/>
</dbReference>
<proteinExistence type="inferred from homology"/>
<evidence type="ECO:0000256" key="12">
    <source>
        <dbReference type="ARBA" id="ARBA00038905"/>
    </source>
</evidence>
<name>A0A250IPM3_9BACT</name>
<dbReference type="EMBL" id="CP022163">
    <property type="protein sequence ID" value="ATB33694.1"/>
    <property type="molecule type" value="Genomic_DNA"/>
</dbReference>
<evidence type="ECO:0000256" key="13">
    <source>
        <dbReference type="ARBA" id="ARBA00040794"/>
    </source>
</evidence>
<evidence type="ECO:0000256" key="7">
    <source>
        <dbReference type="ARBA" id="ARBA00022801"/>
    </source>
</evidence>
<keyword evidence="19" id="KW-1185">Reference proteome</keyword>
<dbReference type="Pfam" id="PF14815">
    <property type="entry name" value="NUDIX_4"/>
    <property type="match status" value="1"/>
</dbReference>
<keyword evidence="3" id="KW-0515">Mutator protein</keyword>
<dbReference type="KEGG" id="mbd:MEBOL_007192"/>
<keyword evidence="6" id="KW-0227">DNA damage</keyword>
<dbReference type="AlphaFoldDB" id="A0A250IPM3"/>
<keyword evidence="9" id="KW-0234">DNA repair</keyword>
<dbReference type="PANTHER" id="PTHR47707">
    <property type="entry name" value="8-OXO-DGTP DIPHOSPHATASE"/>
    <property type="match status" value="1"/>
</dbReference>
<evidence type="ECO:0000256" key="8">
    <source>
        <dbReference type="ARBA" id="ARBA00022842"/>
    </source>
</evidence>
<evidence type="ECO:0000256" key="10">
    <source>
        <dbReference type="ARBA" id="ARBA00035861"/>
    </source>
</evidence>
<dbReference type="GO" id="GO:0044716">
    <property type="term" value="F:8-oxo-GDP phosphatase activity"/>
    <property type="evidence" value="ECO:0007669"/>
    <property type="project" value="TreeGrafter"/>
</dbReference>
<dbReference type="InterPro" id="IPR047127">
    <property type="entry name" value="MutT-like"/>
</dbReference>
<dbReference type="GO" id="GO:0035539">
    <property type="term" value="F:8-oxo-7,8-dihydrodeoxyguanosine triphosphate pyrophosphatase activity"/>
    <property type="evidence" value="ECO:0007669"/>
    <property type="project" value="UniProtKB-EC"/>
</dbReference>
<evidence type="ECO:0000256" key="11">
    <source>
        <dbReference type="ARBA" id="ARBA00036904"/>
    </source>
</evidence>
<comment type="catalytic activity">
    <reaction evidence="11">
        <text>8-oxo-GTP + H2O = 8-oxo-GMP + diphosphate + H(+)</text>
        <dbReference type="Rhea" id="RHEA:67616"/>
        <dbReference type="ChEBI" id="CHEBI:15377"/>
        <dbReference type="ChEBI" id="CHEBI:15378"/>
        <dbReference type="ChEBI" id="CHEBI:33019"/>
        <dbReference type="ChEBI" id="CHEBI:143553"/>
        <dbReference type="ChEBI" id="CHEBI:145694"/>
    </reaction>
</comment>
<evidence type="ECO:0000256" key="6">
    <source>
        <dbReference type="ARBA" id="ARBA00022763"/>
    </source>
</evidence>
<evidence type="ECO:0000256" key="4">
    <source>
        <dbReference type="ARBA" id="ARBA00022705"/>
    </source>
</evidence>
<dbReference type="GO" id="GO:0046872">
    <property type="term" value="F:metal ion binding"/>
    <property type="evidence" value="ECO:0007669"/>
    <property type="project" value="UniProtKB-KW"/>
</dbReference>
<evidence type="ECO:0000256" key="15">
    <source>
        <dbReference type="ARBA" id="ARBA00041979"/>
    </source>
</evidence>
<dbReference type="InterPro" id="IPR020476">
    <property type="entry name" value="Nudix_hydrolase"/>
</dbReference>
<keyword evidence="7" id="KW-0378">Hydrolase</keyword>
<dbReference type="EC" id="3.6.1.55" evidence="12"/>
<comment type="cofactor">
    <cofactor evidence="1">
        <name>Mg(2+)</name>
        <dbReference type="ChEBI" id="CHEBI:18420"/>
    </cofactor>
</comment>
<accession>A0A250IPM3</accession>
<evidence type="ECO:0000313" key="19">
    <source>
        <dbReference type="Proteomes" id="UP000217289"/>
    </source>
</evidence>
<dbReference type="CDD" id="cd03425">
    <property type="entry name" value="NUDIX_MutT_NudA_like"/>
    <property type="match status" value="1"/>
</dbReference>
<dbReference type="InterPro" id="IPR000086">
    <property type="entry name" value="NUDIX_hydrolase_dom"/>
</dbReference>
<evidence type="ECO:0000256" key="9">
    <source>
        <dbReference type="ARBA" id="ARBA00023204"/>
    </source>
</evidence>